<feature type="region of interest" description="Disordered" evidence="2">
    <location>
        <begin position="1234"/>
        <end position="1268"/>
    </location>
</feature>
<evidence type="ECO:0000313" key="3">
    <source>
        <dbReference type="EMBL" id="KAI1887822.1"/>
    </source>
</evidence>
<evidence type="ECO:0000256" key="1">
    <source>
        <dbReference type="SAM" id="Coils"/>
    </source>
</evidence>
<keyword evidence="1" id="KW-0175">Coiled coil</keyword>
<feature type="region of interest" description="Disordered" evidence="2">
    <location>
        <begin position="1296"/>
        <end position="1354"/>
    </location>
</feature>
<feature type="coiled-coil region" evidence="1">
    <location>
        <begin position="34"/>
        <end position="61"/>
    </location>
</feature>
<name>A0A8T3CW14_9TELE</name>
<proteinExistence type="predicted"/>
<feature type="compositionally biased region" description="Basic and acidic residues" evidence="2">
    <location>
        <begin position="282"/>
        <end position="291"/>
    </location>
</feature>
<keyword evidence="4" id="KW-1185">Reference proteome</keyword>
<feature type="compositionally biased region" description="Basic and acidic residues" evidence="2">
    <location>
        <begin position="602"/>
        <end position="641"/>
    </location>
</feature>
<comment type="caution">
    <text evidence="3">The sequence shown here is derived from an EMBL/GenBank/DDBJ whole genome shotgun (WGS) entry which is preliminary data.</text>
</comment>
<feature type="region of interest" description="Disordered" evidence="2">
    <location>
        <begin position="342"/>
        <end position="373"/>
    </location>
</feature>
<accession>A0A8T3CW14</accession>
<evidence type="ECO:0000313" key="4">
    <source>
        <dbReference type="Proteomes" id="UP000829720"/>
    </source>
</evidence>
<sequence>MSNEIVFRTQLTSIMEVLANAAVEEICKLVNDGYAILNLEISEYQKENESLKMQLHMMELKAAQGCVERVTARENSLTNCFDGAAGENPRGTSKEGPNLAAKRVFGSSRGFGPPAPHRIRDQFAETENTRNAPILIKEENSEECSDPKTDLDIHGQGASEPSAGDAEVDPVAMGVEVSPSPVRADEMDELHGTGHSVWECADMEEGRTEPLLIKEERLEEESDPLEELIREERAVELRPGGGERPPVQEVQNKAANHTEELSEQHRTRHGVWEVSGPEPVLKAEAETESAHQGENQQRTGRLNRLDSELVMFDRPGQLGTYSMQGNGEVDGFDPSEINSQSALADSELQSGPITEEGCSRKSMSSKASQDAKPDVVVVDSAPFEMEVMQSVWNMETCSGMDDAQHRHGRGEHTPNVCAPYTDLLFTESAAMPQSEELHANGQQASYENNMLSIASIMEVLANAAVAEICQVVDDGYAVLRLEMSQYQKENKALKRRLQMMERQTVRRYAERTGARASVLNARLGDGEQVSRKFRGTTRVEGHFPVVDRVLNTRTNTSLERDNLPIVVDEDYAPAHHAAKRDELPLSGMGTDIMCAGVEEGRTEPLHVKEERLKETMENHSPQRELRNREDKMESSPGDDGRPFSMDTDTTPAKQEELTDQQQTRRRIWEVSGVQSCIKADSEKESVKALQHTGPDHRTGRLSSLDSEFAVFERPGQLGTYCAEGSASAETEDPCCSYSTETNSDSLQVHSEMQPFPGAEEGAGNSLSSLGSLDWKPDIVVVDSAPIKMEAEMRPAWNEGAVLGMGEGQQRPYEETRGRGGMQMENVSSVCLPQVQMAVGDKVPGPKFPTSDTDESPQRVSVSEKRLFYTYFEKASIMEVLANAAVAEICKLVDDGYAVLRLEMSQSQKENEALRRKLQMLELRLAQACAVAERSRTKASSVNSRPHGAQVFDKFQAVSELGGIPSGEKAFEKRADTGMDAVAATRDEEDSVMKGNSCADMEEGRTEPLLIKEERLEEESDPLGELIREEKVMELATDDIKRATVVGNHTPSSKGKEELADRHGTRHIEVSGPEAVLKVEPENNRTSQGLRHRGTEYRAGGLDSLDPAEFVMFDRPGQLGTYCMQGSANTETEDPCCSYSAETDPESLSFHSEMQQISPAQEGSENRASSVELDMKAEALAVDSGAIKLEDEMSSDWSKDTMSGTADSQDRHCNEDREGLEMLPEGAIKMSLSQIRTKARESTAAPSGFPPSDKSSTAPQPGVASHQRTGAEKGRFVYFNSWPRYSVAVCRCGEESPESLPVKEEGPSEDHPSSTSQCGLGNTKERPTEPGVSTQGRVPTVNTQTPPAGCSVKHRASNRVPEVRGMKKTVAYLKARKGRVNQGLQHRRSEHRAGGLSSLDPEFAVFERPGRTYCTEGSANADAEDPCCSYSTETDPESLSFHSELPLLPATDSGTGKSPSSLGYLDWKPEIVVVEPEMPAKWSRDAMRKVSLLQKTSGAAMGLEWEPVDSLTKRWKREGSAMTQRRIGL</sequence>
<organism evidence="3 4">
    <name type="scientific">Albula goreensis</name>
    <dbReference type="NCBI Taxonomy" id="1534307"/>
    <lineage>
        <taxon>Eukaryota</taxon>
        <taxon>Metazoa</taxon>
        <taxon>Chordata</taxon>
        <taxon>Craniata</taxon>
        <taxon>Vertebrata</taxon>
        <taxon>Euteleostomi</taxon>
        <taxon>Actinopterygii</taxon>
        <taxon>Neopterygii</taxon>
        <taxon>Teleostei</taxon>
        <taxon>Albuliformes</taxon>
        <taxon>Albulidae</taxon>
        <taxon>Albula</taxon>
    </lineage>
</organism>
<feature type="region of interest" description="Disordered" evidence="2">
    <location>
        <begin position="1192"/>
        <end position="1211"/>
    </location>
</feature>
<feature type="coiled-coil region" evidence="1">
    <location>
        <begin position="476"/>
        <end position="503"/>
    </location>
</feature>
<dbReference type="OrthoDB" id="10018191at2759"/>
<gene>
    <name evidence="3" type="ORF">AGOR_G00194400</name>
</gene>
<feature type="coiled-coil region" evidence="1">
    <location>
        <begin position="896"/>
        <end position="930"/>
    </location>
</feature>
<dbReference type="Proteomes" id="UP000829720">
    <property type="component" value="Unassembled WGS sequence"/>
</dbReference>
<reference evidence="3" key="1">
    <citation type="submission" date="2021-01" db="EMBL/GenBank/DDBJ databases">
        <authorList>
            <person name="Zahm M."/>
            <person name="Roques C."/>
            <person name="Cabau C."/>
            <person name="Klopp C."/>
            <person name="Donnadieu C."/>
            <person name="Jouanno E."/>
            <person name="Lampietro C."/>
            <person name="Louis A."/>
            <person name="Herpin A."/>
            <person name="Echchiki A."/>
            <person name="Berthelot C."/>
            <person name="Parey E."/>
            <person name="Roest-Crollius H."/>
            <person name="Braasch I."/>
            <person name="Postlethwait J."/>
            <person name="Bobe J."/>
            <person name="Montfort J."/>
            <person name="Bouchez O."/>
            <person name="Begum T."/>
            <person name="Mejri S."/>
            <person name="Adams A."/>
            <person name="Chen W.-J."/>
            <person name="Guiguen Y."/>
        </authorList>
    </citation>
    <scope>NUCLEOTIDE SEQUENCE</scope>
    <source>
        <tissue evidence="3">Blood</tissue>
    </source>
</reference>
<evidence type="ECO:0000256" key="2">
    <source>
        <dbReference type="SAM" id="MobiDB-lite"/>
    </source>
</evidence>
<feature type="compositionally biased region" description="Basic and acidic residues" evidence="2">
    <location>
        <begin position="1300"/>
        <end position="1311"/>
    </location>
</feature>
<feature type="region of interest" description="Disordered" evidence="2">
    <location>
        <begin position="602"/>
        <end position="666"/>
    </location>
</feature>
<feature type="region of interest" description="Disordered" evidence="2">
    <location>
        <begin position="128"/>
        <end position="167"/>
    </location>
</feature>
<dbReference type="EMBL" id="JAERUA010000018">
    <property type="protein sequence ID" value="KAI1887822.1"/>
    <property type="molecule type" value="Genomic_DNA"/>
</dbReference>
<feature type="compositionally biased region" description="Polar residues" evidence="2">
    <location>
        <begin position="342"/>
        <end position="352"/>
    </location>
</feature>
<feature type="region of interest" description="Disordered" evidence="2">
    <location>
        <begin position="282"/>
        <end position="302"/>
    </location>
</feature>
<feature type="compositionally biased region" description="Polar residues" evidence="2">
    <location>
        <begin position="1330"/>
        <end position="1345"/>
    </location>
</feature>
<protein>
    <submittedName>
        <fullName evidence="3">Uncharacterized protein</fullName>
    </submittedName>
</protein>